<dbReference type="Pfam" id="PF01522">
    <property type="entry name" value="Polysacc_deac_1"/>
    <property type="match status" value="1"/>
</dbReference>
<feature type="domain" description="NodB homology" evidence="3">
    <location>
        <begin position="29"/>
        <end position="234"/>
    </location>
</feature>
<keyword evidence="2" id="KW-0732">Signal</keyword>
<dbReference type="PANTHER" id="PTHR34216">
    <property type="match status" value="1"/>
</dbReference>
<dbReference type="CDD" id="cd10918">
    <property type="entry name" value="CE4_NodB_like_5s_6s"/>
    <property type="match status" value="1"/>
</dbReference>
<dbReference type="EMBL" id="JACLHY010000016">
    <property type="protein sequence ID" value="MBC8769327.1"/>
    <property type="molecule type" value="Genomic_DNA"/>
</dbReference>
<comment type="subcellular location">
    <subcellularLocation>
        <location evidence="1">Secreted</location>
    </subcellularLocation>
</comment>
<evidence type="ECO:0000256" key="1">
    <source>
        <dbReference type="ARBA" id="ARBA00004613"/>
    </source>
</evidence>
<dbReference type="Gene3D" id="3.20.20.370">
    <property type="entry name" value="Glycoside hydrolase/deacetylase"/>
    <property type="match status" value="2"/>
</dbReference>
<sequence>MIKNILVLIALSLFLQGQSQILKQEIPDKLVVLTFDDAPASQYSVVAPMLKEFGFGATFFVCEFPPNYKDSTLYMNWRQIKALDKMGFEVANHTRTHANVGKLSQMEFNTELEYIENKCDSLRIAKPKNFAYPGYGLNALALEFLQKKDYNFARAGGSRAYDPLVDHPYLIPSWATDAENKNEIMSSLDQAKNGKIVMLTIHGVPDIEHPWVNTPPALFREYLQYLSDHNYKVISLRDLEAYIDVDEAKRKIVPDFNKKLKN</sequence>
<keyword evidence="5" id="KW-1185">Reference proteome</keyword>
<accession>A0ABR7QQ56</accession>
<dbReference type="RefSeq" id="WP_187586033.1">
    <property type="nucleotide sequence ID" value="NZ_JACLHY010000016.1"/>
</dbReference>
<dbReference type="InterPro" id="IPR002509">
    <property type="entry name" value="NODB_dom"/>
</dbReference>
<name>A0ABR7QQ56_9FLAO</name>
<dbReference type="InterPro" id="IPR051398">
    <property type="entry name" value="Polysacch_Deacetylase"/>
</dbReference>
<protein>
    <submittedName>
        <fullName evidence="4">Polysaccharide deacetylase family protein</fullName>
    </submittedName>
</protein>
<dbReference type="PANTHER" id="PTHR34216:SF3">
    <property type="entry name" value="POLY-BETA-1,6-N-ACETYL-D-GLUCOSAMINE N-DEACETYLASE"/>
    <property type="match status" value="1"/>
</dbReference>
<evidence type="ECO:0000256" key="2">
    <source>
        <dbReference type="ARBA" id="ARBA00022729"/>
    </source>
</evidence>
<proteinExistence type="predicted"/>
<dbReference type="Proteomes" id="UP000618952">
    <property type="component" value="Unassembled WGS sequence"/>
</dbReference>
<evidence type="ECO:0000313" key="5">
    <source>
        <dbReference type="Proteomes" id="UP000618952"/>
    </source>
</evidence>
<dbReference type="PROSITE" id="PS51677">
    <property type="entry name" value="NODB"/>
    <property type="match status" value="1"/>
</dbReference>
<evidence type="ECO:0000313" key="4">
    <source>
        <dbReference type="EMBL" id="MBC8769327.1"/>
    </source>
</evidence>
<organism evidence="4 5">
    <name type="scientific">Arenibacter arenosicollis</name>
    <dbReference type="NCBI Taxonomy" id="2762274"/>
    <lineage>
        <taxon>Bacteria</taxon>
        <taxon>Pseudomonadati</taxon>
        <taxon>Bacteroidota</taxon>
        <taxon>Flavobacteriia</taxon>
        <taxon>Flavobacteriales</taxon>
        <taxon>Flavobacteriaceae</taxon>
        <taxon>Arenibacter</taxon>
    </lineage>
</organism>
<comment type="caution">
    <text evidence="4">The sequence shown here is derived from an EMBL/GenBank/DDBJ whole genome shotgun (WGS) entry which is preliminary data.</text>
</comment>
<dbReference type="SUPFAM" id="SSF88713">
    <property type="entry name" value="Glycoside hydrolase/deacetylase"/>
    <property type="match status" value="1"/>
</dbReference>
<gene>
    <name evidence="4" type="ORF">H4O18_15120</name>
</gene>
<dbReference type="InterPro" id="IPR011330">
    <property type="entry name" value="Glyco_hydro/deAcase_b/a-brl"/>
</dbReference>
<reference evidence="4 5" key="1">
    <citation type="submission" date="2020-08" db="EMBL/GenBank/DDBJ databases">
        <title>Arenibacter gaetbuli sp. nov., isolated from a sand dune.</title>
        <authorList>
            <person name="Park S."/>
            <person name="Yoon J.-H."/>
        </authorList>
    </citation>
    <scope>NUCLEOTIDE SEQUENCE [LARGE SCALE GENOMIC DNA]</scope>
    <source>
        <strain evidence="4 5">BSSL-BM3</strain>
    </source>
</reference>
<evidence type="ECO:0000259" key="3">
    <source>
        <dbReference type="PROSITE" id="PS51677"/>
    </source>
</evidence>